<protein>
    <submittedName>
        <fullName evidence="2">Uncharacterized protein</fullName>
    </submittedName>
</protein>
<dbReference type="EMBL" id="CAXAMN010004225">
    <property type="protein sequence ID" value="CAK9008355.1"/>
    <property type="molecule type" value="Genomic_DNA"/>
</dbReference>
<organism evidence="2 3">
    <name type="scientific">Durusdinium trenchii</name>
    <dbReference type="NCBI Taxonomy" id="1381693"/>
    <lineage>
        <taxon>Eukaryota</taxon>
        <taxon>Sar</taxon>
        <taxon>Alveolata</taxon>
        <taxon>Dinophyceae</taxon>
        <taxon>Suessiales</taxon>
        <taxon>Symbiodiniaceae</taxon>
        <taxon>Durusdinium</taxon>
    </lineage>
</organism>
<feature type="chain" id="PRO_5047122806" evidence="1">
    <location>
        <begin position="25"/>
        <end position="599"/>
    </location>
</feature>
<feature type="signal peptide" evidence="1">
    <location>
        <begin position="1"/>
        <end position="24"/>
    </location>
</feature>
<reference evidence="2 3" key="1">
    <citation type="submission" date="2024-02" db="EMBL/GenBank/DDBJ databases">
        <authorList>
            <person name="Chen Y."/>
            <person name="Shah S."/>
            <person name="Dougan E. K."/>
            <person name="Thang M."/>
            <person name="Chan C."/>
        </authorList>
    </citation>
    <scope>NUCLEOTIDE SEQUENCE [LARGE SCALE GENOMIC DNA]</scope>
</reference>
<keyword evidence="3" id="KW-1185">Reference proteome</keyword>
<keyword evidence="1" id="KW-0732">Signal</keyword>
<name>A0ABP0J1Y5_9DINO</name>
<gene>
    <name evidence="2" type="ORF">CCMP2556_LOCUS9213</name>
</gene>
<sequence>MWAARWAGNRALVRLLPLLGLVQCWEIKIPDFVDCTGPTQSDWQPLRWLFSQLGRPDRFPTFQEDLLDEAHRLYQKWYVSLPVGTEDYPGGAAAFYHSCHFGEPTEYCLYGHLAALTYLAKHLADVQYRVTLARQAMRLLHWNLCLDFLESSTWAAWGFTILSLWDIVENFAYPQVSILHQFLEWGQVQPPDLGHLGRLAPPLMVPPVRDSDSRDERPGFWVFELGSHRALSNEPIAMLSEALPGHDVAHQNFVKPYEGRAEAFIHPFPQSCSPNCPHQQESVPYSFPIFMDMEQSKQDFHAWMLGNYLNKPEISRSSIFLCTNPIYYCNFFVGLNKTILGYFGLPLLYMVPHKDWSRWLDDFIELAALPSSLFVSNNPLHSAQVDWQSGVRLPVLRPVALYITERFRPERLQEVLVPEPREACVLYCMLRAFTPEGYPFHFLGKADTDRSYQTFSTFRSVVLYPHDFALMTFYEFYAMGMPLFMPSHMSKYLFPFSASVAMLDWVPDDLRSAPERPPFSPLSLTSSAALHFWRPQIDFFALPAVQLFGSLAELLVLLPEADLMAISRKMQENRKARLESGAAFWHSVAKAAARDRQPM</sequence>
<evidence type="ECO:0000313" key="2">
    <source>
        <dbReference type="EMBL" id="CAK9008355.1"/>
    </source>
</evidence>
<evidence type="ECO:0000256" key="1">
    <source>
        <dbReference type="SAM" id="SignalP"/>
    </source>
</evidence>
<evidence type="ECO:0000313" key="3">
    <source>
        <dbReference type="Proteomes" id="UP001642484"/>
    </source>
</evidence>
<dbReference type="Proteomes" id="UP001642484">
    <property type="component" value="Unassembled WGS sequence"/>
</dbReference>
<comment type="caution">
    <text evidence="2">The sequence shown here is derived from an EMBL/GenBank/DDBJ whole genome shotgun (WGS) entry which is preliminary data.</text>
</comment>
<accession>A0ABP0J1Y5</accession>
<proteinExistence type="predicted"/>